<dbReference type="EMBL" id="JH719420">
    <property type="protein sequence ID" value="EJF59950.1"/>
    <property type="molecule type" value="Genomic_DNA"/>
</dbReference>
<feature type="compositionally biased region" description="Polar residues" evidence="1">
    <location>
        <begin position="11"/>
        <end position="38"/>
    </location>
</feature>
<feature type="compositionally biased region" description="Basic residues" evidence="1">
    <location>
        <begin position="1"/>
        <end position="10"/>
    </location>
</feature>
<dbReference type="GeneID" id="18834435"/>
<accession>R7SW03</accession>
<feature type="region of interest" description="Disordered" evidence="1">
    <location>
        <begin position="294"/>
        <end position="413"/>
    </location>
</feature>
<dbReference type="RefSeq" id="XP_007367413.1">
    <property type="nucleotide sequence ID" value="XM_007367351.1"/>
</dbReference>
<dbReference type="HOGENOM" id="CLU_352669_0_0_1"/>
<feature type="region of interest" description="Disordered" evidence="1">
    <location>
        <begin position="1"/>
        <end position="179"/>
    </location>
</feature>
<evidence type="ECO:0000259" key="2">
    <source>
        <dbReference type="Pfam" id="PF20149"/>
    </source>
</evidence>
<evidence type="ECO:0000313" key="4">
    <source>
        <dbReference type="Proteomes" id="UP000053319"/>
    </source>
</evidence>
<evidence type="ECO:0000256" key="1">
    <source>
        <dbReference type="SAM" id="MobiDB-lite"/>
    </source>
</evidence>
<name>R7SW03_DICSQ</name>
<feature type="region of interest" description="Disordered" evidence="1">
    <location>
        <begin position="191"/>
        <end position="273"/>
    </location>
</feature>
<feature type="domain" description="DUF6532" evidence="2">
    <location>
        <begin position="490"/>
        <end position="698"/>
    </location>
</feature>
<dbReference type="OMA" id="ITEYVAY"/>
<dbReference type="AlphaFoldDB" id="R7SW03"/>
<feature type="compositionally biased region" description="Acidic residues" evidence="1">
    <location>
        <begin position="305"/>
        <end position="314"/>
    </location>
</feature>
<evidence type="ECO:0000313" key="3">
    <source>
        <dbReference type="EMBL" id="EJF59950.1"/>
    </source>
</evidence>
<dbReference type="InterPro" id="IPR045341">
    <property type="entry name" value="DUF6532"/>
</dbReference>
<protein>
    <recommendedName>
        <fullName evidence="2">DUF6532 domain-containing protein</fullName>
    </recommendedName>
</protein>
<proteinExistence type="predicted"/>
<reference evidence="3 4" key="1">
    <citation type="journal article" date="2012" name="Science">
        <title>The Paleozoic origin of enzymatic lignin decomposition reconstructed from 31 fungal genomes.</title>
        <authorList>
            <person name="Floudas D."/>
            <person name="Binder M."/>
            <person name="Riley R."/>
            <person name="Barry K."/>
            <person name="Blanchette R.A."/>
            <person name="Henrissat B."/>
            <person name="Martinez A.T."/>
            <person name="Otillar R."/>
            <person name="Spatafora J.W."/>
            <person name="Yadav J.S."/>
            <person name="Aerts A."/>
            <person name="Benoit I."/>
            <person name="Boyd A."/>
            <person name="Carlson A."/>
            <person name="Copeland A."/>
            <person name="Coutinho P.M."/>
            <person name="de Vries R.P."/>
            <person name="Ferreira P."/>
            <person name="Findley K."/>
            <person name="Foster B."/>
            <person name="Gaskell J."/>
            <person name="Glotzer D."/>
            <person name="Gorecki P."/>
            <person name="Heitman J."/>
            <person name="Hesse C."/>
            <person name="Hori C."/>
            <person name="Igarashi K."/>
            <person name="Jurgens J.A."/>
            <person name="Kallen N."/>
            <person name="Kersten P."/>
            <person name="Kohler A."/>
            <person name="Kuees U."/>
            <person name="Kumar T.K.A."/>
            <person name="Kuo A."/>
            <person name="LaButti K."/>
            <person name="Larrondo L.F."/>
            <person name="Lindquist E."/>
            <person name="Ling A."/>
            <person name="Lombard V."/>
            <person name="Lucas S."/>
            <person name="Lundell T."/>
            <person name="Martin R."/>
            <person name="McLaughlin D.J."/>
            <person name="Morgenstern I."/>
            <person name="Morin E."/>
            <person name="Murat C."/>
            <person name="Nagy L.G."/>
            <person name="Nolan M."/>
            <person name="Ohm R.A."/>
            <person name="Patyshakuliyeva A."/>
            <person name="Rokas A."/>
            <person name="Ruiz-Duenas F.J."/>
            <person name="Sabat G."/>
            <person name="Salamov A."/>
            <person name="Samejima M."/>
            <person name="Schmutz J."/>
            <person name="Slot J.C."/>
            <person name="St John F."/>
            <person name="Stenlid J."/>
            <person name="Sun H."/>
            <person name="Sun S."/>
            <person name="Syed K."/>
            <person name="Tsang A."/>
            <person name="Wiebenga A."/>
            <person name="Young D."/>
            <person name="Pisabarro A."/>
            <person name="Eastwood D.C."/>
            <person name="Martin F."/>
            <person name="Cullen D."/>
            <person name="Grigoriev I.V."/>
            <person name="Hibbett D.S."/>
        </authorList>
    </citation>
    <scope>NUCLEOTIDE SEQUENCE [LARGE SCALE GENOMIC DNA]</scope>
    <source>
        <strain evidence="3 4">LYAD-421 SS1</strain>
    </source>
</reference>
<dbReference type="Proteomes" id="UP000053319">
    <property type="component" value="Unassembled WGS sequence"/>
</dbReference>
<feature type="compositionally biased region" description="Acidic residues" evidence="1">
    <location>
        <begin position="263"/>
        <end position="273"/>
    </location>
</feature>
<feature type="compositionally biased region" description="Polar residues" evidence="1">
    <location>
        <begin position="136"/>
        <end position="150"/>
    </location>
</feature>
<feature type="compositionally biased region" description="Polar residues" evidence="1">
    <location>
        <begin position="52"/>
        <end position="64"/>
    </location>
</feature>
<sequence>MSGRQTRSKKSGQTASSNSQQGSTEQPSVSAQGTTSNGHGKLPKGRGGRKTALTSSGPSSSQPGNMLVTGLQSPVEAQAPGAGALPLQVTSSRHTLAIDAQGKRKRAQSDSVGADAITNEAKPAKKGKRLPAAQESIRTPTTKTSQGQNNRKTRGRQNKKDAESATHSSSRPLTASEELSESEIFLAHALVPRSDKMRAAKSPSVESTNTVARLTRRTAKSSQQPVQPEDPAEREDSESSLSSLGGRTNTGDSSEDANSGAGDDLDEDLDVDDFAASFDAERVSWNEEVQKTVPLELFDRSSGTEFEDEEEDMLIESGRPDGSKEDGSEEVDSGGGGGHGDPLAACEGKRRVNKAHTSALNDRQRIETPIWAESPPSIPGASRTGGSIASTPTSFAPVSAPSPPTQGSSAAPDALSTHTAAVPAPARTPPVQAAPHDALLTLPLQDSPALQPPDSKCFPPGFYTLITAVPGGTVLLNPQHLHIRSMVKTAIRRLDVFLVVDNAFPDQLAAARFIGIALVEASQGHGYLGLTQRLREDEDFSSRLVVLTRQRISSFRLAIKKIAESNAEAQYNLSASPTTADRIAILTKWLVYIYPFTEPEGKLTVPYNKPYMHECIVIVLRNMFFVGPRSLINLSPEIFTSTLPQRPDEREVPMVMLALVGTAIHAALSGWRLGFLDPQAFSADAYVDAYNEHITLLTGIKSQNARGYHTMMHHLFTRASNSVAPSLVTNTSNTALSHVDFSAMEID</sequence>
<organism evidence="3 4">
    <name type="scientific">Dichomitus squalens (strain LYAD-421)</name>
    <name type="common">Western red white-rot fungus</name>
    <dbReference type="NCBI Taxonomy" id="732165"/>
    <lineage>
        <taxon>Eukaryota</taxon>
        <taxon>Fungi</taxon>
        <taxon>Dikarya</taxon>
        <taxon>Basidiomycota</taxon>
        <taxon>Agaricomycotina</taxon>
        <taxon>Agaricomycetes</taxon>
        <taxon>Polyporales</taxon>
        <taxon>Polyporaceae</taxon>
        <taxon>Dichomitus</taxon>
    </lineage>
</organism>
<gene>
    <name evidence="3" type="ORF">DICSQDRAFT_128049</name>
</gene>
<dbReference type="OrthoDB" id="3214739at2759"/>
<dbReference type="KEGG" id="dsq:DICSQDRAFT_128049"/>
<dbReference type="Pfam" id="PF20149">
    <property type="entry name" value="DUF6532"/>
    <property type="match status" value="1"/>
</dbReference>
<feature type="compositionally biased region" description="Polar residues" evidence="1">
    <location>
        <begin position="384"/>
        <end position="396"/>
    </location>
</feature>